<dbReference type="InterPro" id="IPR036296">
    <property type="entry name" value="SKP1-like_dim_sf"/>
</dbReference>
<dbReference type="InterPro" id="IPR011333">
    <property type="entry name" value="SKP1/BTB/POZ_sf"/>
</dbReference>
<comment type="similarity">
    <text evidence="2 4">Belongs to the SKP1 family.</text>
</comment>
<comment type="function">
    <text evidence="4">Involved in ubiquitination and subsequent proteasomal degradation of target proteins. Together with CUL1, RBX1 and a F-box protein, it forms a SCF E3 ubiquitin ligase complex. The functional specificity of this complex depends on the type of F-box protein. In the SCF complex, it serves as an adapter that links the F-box protein to CUL1.</text>
</comment>
<keyword evidence="3 4" id="KW-0833">Ubl conjugation pathway</keyword>
<dbReference type="InterPro" id="IPR001232">
    <property type="entry name" value="SKP1-like"/>
</dbReference>
<name>A0A2G5F288_AQUCA</name>
<accession>A0A2G5F288</accession>
<keyword evidence="9" id="KW-1185">Reference proteome</keyword>
<feature type="domain" description="SKP1 component dimerisation" evidence="6">
    <location>
        <begin position="144"/>
        <end position="190"/>
    </location>
</feature>
<evidence type="ECO:0000256" key="4">
    <source>
        <dbReference type="PIRNR" id="PIRNR028729"/>
    </source>
</evidence>
<proteinExistence type="inferred from homology"/>
<evidence type="ECO:0000256" key="1">
    <source>
        <dbReference type="ARBA" id="ARBA00004906"/>
    </source>
</evidence>
<comment type="pathway">
    <text evidence="1 4">Protein modification; protein ubiquitination.</text>
</comment>
<evidence type="ECO:0000259" key="6">
    <source>
        <dbReference type="Pfam" id="PF01466"/>
    </source>
</evidence>
<dbReference type="GO" id="GO:0016567">
    <property type="term" value="P:protein ubiquitination"/>
    <property type="evidence" value="ECO:0007669"/>
    <property type="project" value="UniProtKB-UniRule"/>
</dbReference>
<dbReference type="PANTHER" id="PTHR11165">
    <property type="entry name" value="SKP1"/>
    <property type="match status" value="1"/>
</dbReference>
<dbReference type="InterPro" id="IPR016073">
    <property type="entry name" value="Skp1_comp_POZ"/>
</dbReference>
<dbReference type="AlphaFoldDB" id="A0A2G5F288"/>
<gene>
    <name evidence="8" type="ORF">AQUCO_00200222v1</name>
</gene>
<dbReference type="InterPro" id="IPR016897">
    <property type="entry name" value="SKP1"/>
</dbReference>
<evidence type="ECO:0000313" key="8">
    <source>
        <dbReference type="EMBL" id="PIA62079.1"/>
    </source>
</evidence>
<dbReference type="InterPro" id="IPR016072">
    <property type="entry name" value="Skp1_comp_dimer"/>
</dbReference>
<dbReference type="STRING" id="218851.A0A2G5F288"/>
<dbReference type="OrthoDB" id="7827685at2759"/>
<dbReference type="EMBL" id="KZ305019">
    <property type="protein sequence ID" value="PIA62079.1"/>
    <property type="molecule type" value="Genomic_DNA"/>
</dbReference>
<dbReference type="SUPFAM" id="SSF54695">
    <property type="entry name" value="POZ domain"/>
    <property type="match status" value="1"/>
</dbReference>
<evidence type="ECO:0000259" key="7">
    <source>
        <dbReference type="Pfam" id="PF03931"/>
    </source>
</evidence>
<feature type="compositionally biased region" description="Basic and acidic residues" evidence="5">
    <location>
        <begin position="25"/>
        <end position="34"/>
    </location>
</feature>
<dbReference type="PIRSF" id="PIRSF028729">
    <property type="entry name" value="E3_ubiquit_lig_SCF_Skp"/>
    <property type="match status" value="1"/>
</dbReference>
<dbReference type="FunFam" id="3.30.710.10:FF:000026">
    <property type="entry name" value="E3 ubiquitin ligase complex SCF subunit"/>
    <property type="match status" value="1"/>
</dbReference>
<sequence>MNPNGVASSSKVEEGLNNLSLETSSKAKEEKQQHVECSSSEPKKLLKLKTSDGEVFEVEEAIMLQSETIKHMIEDGCADDEIPLLNISGNILKIVIEYCKKHVGDELLNIYEKEELKQWDWKFIEIERIPLFYVLIAANFLGIKGLLDLGCKQVGKMMKGKNCEQVREMFGIVNDFTPEEEAELRNKNKWRSE</sequence>
<dbReference type="GO" id="GO:0009867">
    <property type="term" value="P:jasmonic acid mediated signaling pathway"/>
    <property type="evidence" value="ECO:0007669"/>
    <property type="project" value="UniProtKB-ARBA"/>
</dbReference>
<reference evidence="8 9" key="1">
    <citation type="submission" date="2017-09" db="EMBL/GenBank/DDBJ databases">
        <title>WGS assembly of Aquilegia coerulea Goldsmith.</title>
        <authorList>
            <person name="Hodges S."/>
            <person name="Kramer E."/>
            <person name="Nordborg M."/>
            <person name="Tomkins J."/>
            <person name="Borevitz J."/>
            <person name="Derieg N."/>
            <person name="Yan J."/>
            <person name="Mihaltcheva S."/>
            <person name="Hayes R.D."/>
            <person name="Rokhsar D."/>
        </authorList>
    </citation>
    <scope>NUCLEOTIDE SEQUENCE [LARGE SCALE GENOMIC DNA]</scope>
    <source>
        <strain evidence="9">cv. Goldsmith</strain>
    </source>
</reference>
<feature type="domain" description="SKP1 component POZ" evidence="7">
    <location>
        <begin position="45"/>
        <end position="103"/>
    </location>
</feature>
<evidence type="ECO:0000256" key="2">
    <source>
        <dbReference type="ARBA" id="ARBA00009993"/>
    </source>
</evidence>
<dbReference type="SMART" id="SM00512">
    <property type="entry name" value="Skp1"/>
    <property type="match status" value="1"/>
</dbReference>
<dbReference type="Gene3D" id="3.30.710.10">
    <property type="entry name" value="Potassium Channel Kv1.1, Chain A"/>
    <property type="match status" value="1"/>
</dbReference>
<feature type="compositionally biased region" description="Polar residues" evidence="5">
    <location>
        <begin position="1"/>
        <end position="10"/>
    </location>
</feature>
<evidence type="ECO:0000256" key="5">
    <source>
        <dbReference type="SAM" id="MobiDB-lite"/>
    </source>
</evidence>
<dbReference type="SUPFAM" id="SSF81382">
    <property type="entry name" value="Skp1 dimerisation domain-like"/>
    <property type="match status" value="1"/>
</dbReference>
<dbReference type="Proteomes" id="UP000230069">
    <property type="component" value="Unassembled WGS sequence"/>
</dbReference>
<dbReference type="GO" id="GO:0006511">
    <property type="term" value="P:ubiquitin-dependent protein catabolic process"/>
    <property type="evidence" value="ECO:0007669"/>
    <property type="project" value="InterPro"/>
</dbReference>
<dbReference type="Pfam" id="PF01466">
    <property type="entry name" value="Skp1"/>
    <property type="match status" value="1"/>
</dbReference>
<dbReference type="EMBL" id="KZ305019">
    <property type="protein sequence ID" value="PIA62080.1"/>
    <property type="molecule type" value="Genomic_DNA"/>
</dbReference>
<feature type="region of interest" description="Disordered" evidence="5">
    <location>
        <begin position="1"/>
        <end position="41"/>
    </location>
</feature>
<comment type="subunit">
    <text evidence="4">Part of a SCF (SKP1-cullin-F-box) protein ligase complex.</text>
</comment>
<dbReference type="Pfam" id="PF03931">
    <property type="entry name" value="Skp1_POZ"/>
    <property type="match status" value="1"/>
</dbReference>
<protein>
    <recommendedName>
        <fullName evidence="4">SKP1-like protein</fullName>
    </recommendedName>
</protein>
<organism evidence="8 9">
    <name type="scientific">Aquilegia coerulea</name>
    <name type="common">Rocky mountain columbine</name>
    <dbReference type="NCBI Taxonomy" id="218851"/>
    <lineage>
        <taxon>Eukaryota</taxon>
        <taxon>Viridiplantae</taxon>
        <taxon>Streptophyta</taxon>
        <taxon>Embryophyta</taxon>
        <taxon>Tracheophyta</taxon>
        <taxon>Spermatophyta</taxon>
        <taxon>Magnoliopsida</taxon>
        <taxon>Ranunculales</taxon>
        <taxon>Ranunculaceae</taxon>
        <taxon>Thalictroideae</taxon>
        <taxon>Aquilegia</taxon>
    </lineage>
</organism>
<dbReference type="CDD" id="cd18322">
    <property type="entry name" value="BTB_POZ_SKP1"/>
    <property type="match status" value="1"/>
</dbReference>
<dbReference type="UniPathway" id="UPA00143"/>
<evidence type="ECO:0000313" key="9">
    <source>
        <dbReference type="Proteomes" id="UP000230069"/>
    </source>
</evidence>
<evidence type="ECO:0000256" key="3">
    <source>
        <dbReference type="ARBA" id="ARBA00022786"/>
    </source>
</evidence>